<evidence type="ECO:0000313" key="2">
    <source>
        <dbReference type="Proteomes" id="UP001497516"/>
    </source>
</evidence>
<dbReference type="AlphaFoldDB" id="A0AAV2EBM0"/>
<dbReference type="Proteomes" id="UP001497516">
    <property type="component" value="Chromosome 4"/>
</dbReference>
<dbReference type="EMBL" id="OZ034817">
    <property type="protein sequence ID" value="CAL1383321.1"/>
    <property type="molecule type" value="Genomic_DNA"/>
</dbReference>
<name>A0AAV2EBM0_9ROSI</name>
<keyword evidence="2" id="KW-1185">Reference proteome</keyword>
<evidence type="ECO:0000313" key="1">
    <source>
        <dbReference type="EMBL" id="CAL1383321.1"/>
    </source>
</evidence>
<protein>
    <submittedName>
        <fullName evidence="1">Uncharacterized protein</fullName>
    </submittedName>
</protein>
<accession>A0AAV2EBM0</accession>
<proteinExistence type="predicted"/>
<organism evidence="1 2">
    <name type="scientific">Linum trigynum</name>
    <dbReference type="NCBI Taxonomy" id="586398"/>
    <lineage>
        <taxon>Eukaryota</taxon>
        <taxon>Viridiplantae</taxon>
        <taxon>Streptophyta</taxon>
        <taxon>Embryophyta</taxon>
        <taxon>Tracheophyta</taxon>
        <taxon>Spermatophyta</taxon>
        <taxon>Magnoliopsida</taxon>
        <taxon>eudicotyledons</taxon>
        <taxon>Gunneridae</taxon>
        <taxon>Pentapetalae</taxon>
        <taxon>rosids</taxon>
        <taxon>fabids</taxon>
        <taxon>Malpighiales</taxon>
        <taxon>Linaceae</taxon>
        <taxon>Linum</taxon>
    </lineage>
</organism>
<reference evidence="1 2" key="1">
    <citation type="submission" date="2024-04" db="EMBL/GenBank/DDBJ databases">
        <authorList>
            <person name="Fracassetti M."/>
        </authorList>
    </citation>
    <scope>NUCLEOTIDE SEQUENCE [LARGE SCALE GENOMIC DNA]</scope>
</reference>
<gene>
    <name evidence="1" type="ORF">LTRI10_LOCUS24604</name>
</gene>
<sequence>MRHHIRDKERSFIDSVSEPIIILKNAGDAKRRRKLQKRKAKDSMDNKGLLVLSLREVQVGVRIKLKQAITVMLAL</sequence>